<keyword evidence="6" id="KW-0808">Transferase</keyword>
<dbReference type="InterPro" id="IPR015421">
    <property type="entry name" value="PyrdxlP-dep_Trfase_major"/>
</dbReference>
<reference evidence="6 7" key="1">
    <citation type="submission" date="2019-03" db="EMBL/GenBank/DDBJ databases">
        <title>Whole genome sequence of a novel Rubrobacter taiwanensis strain, isolated from Yellowstone National Park.</title>
        <authorList>
            <person name="Freed S."/>
            <person name="Ramaley R.F."/>
            <person name="Kyndt J.A."/>
        </authorList>
    </citation>
    <scope>NUCLEOTIDE SEQUENCE [LARGE SCALE GENOMIC DNA]</scope>
    <source>
        <strain evidence="6 7">Yellowstone</strain>
    </source>
</reference>
<evidence type="ECO:0000256" key="3">
    <source>
        <dbReference type="PIRSR" id="PIRSR000390-1"/>
    </source>
</evidence>
<dbReference type="Pfam" id="PF01041">
    <property type="entry name" value="DegT_DnrJ_EryC1"/>
    <property type="match status" value="1"/>
</dbReference>
<evidence type="ECO:0000256" key="2">
    <source>
        <dbReference type="ARBA" id="ARBA00037999"/>
    </source>
</evidence>
<dbReference type="SUPFAM" id="SSF53383">
    <property type="entry name" value="PLP-dependent transferases"/>
    <property type="match status" value="1"/>
</dbReference>
<comment type="similarity">
    <text evidence="2 5">Belongs to the DegT/DnrJ/EryC1 family.</text>
</comment>
<dbReference type="AlphaFoldDB" id="A0A4V2NWW2"/>
<evidence type="ECO:0000256" key="4">
    <source>
        <dbReference type="PIRSR" id="PIRSR000390-2"/>
    </source>
</evidence>
<protein>
    <submittedName>
        <fullName evidence="6">DegT/DnrJ/EryC1/StrS family aminotransferase</fullName>
    </submittedName>
</protein>
<sequence>MASADLEDSDIQAVLEVLRSGRLALGPKTGEFERSLAEYVGVRHAVAVSSGTAALHLIVKALGIGPGDEVLVPSFTFAASVNVILYEGATPVFVDIEPETYNLDPEDLERKVTSRTRAIMAVDVFGHPADWDAILEIAGRHGLRVIDDSCEALGAEYRGRKLGGFGEAAAFAFYPNKQMTTGEGGIVVTDSDEVARLARSLRNQGRGEMGAWLEHERLGYNYRLDEMSAALGVSQLRRIEEFLRKRERVAGMYSGRLEGLDGVRPPRVKSHVRMSWFVYVVTLREGLERDPVIRSMAEQGVPARGYFSPVHRQPYVRERLGNGALPVTESVARRTVALPFHNNLTGEQVSRVVEALARAIV</sequence>
<organism evidence="6 7">
    <name type="scientific">Rubrobacter taiwanensis</name>
    <dbReference type="NCBI Taxonomy" id="185139"/>
    <lineage>
        <taxon>Bacteria</taxon>
        <taxon>Bacillati</taxon>
        <taxon>Actinomycetota</taxon>
        <taxon>Rubrobacteria</taxon>
        <taxon>Rubrobacterales</taxon>
        <taxon>Rubrobacteraceae</taxon>
        <taxon>Rubrobacter</taxon>
    </lineage>
</organism>
<dbReference type="EMBL" id="SKBU01000009">
    <property type="protein sequence ID" value="TCJ18912.1"/>
    <property type="molecule type" value="Genomic_DNA"/>
</dbReference>
<evidence type="ECO:0000313" key="7">
    <source>
        <dbReference type="Proteomes" id="UP000295244"/>
    </source>
</evidence>
<proteinExistence type="inferred from homology"/>
<gene>
    <name evidence="6" type="ORF">E0L93_05130</name>
</gene>
<dbReference type="GO" id="GO:0000271">
    <property type="term" value="P:polysaccharide biosynthetic process"/>
    <property type="evidence" value="ECO:0007669"/>
    <property type="project" value="TreeGrafter"/>
</dbReference>
<keyword evidence="6" id="KW-0032">Aminotransferase</keyword>
<feature type="modified residue" description="N6-(pyridoxal phosphate)lysine" evidence="4">
    <location>
        <position position="177"/>
    </location>
</feature>
<dbReference type="InterPro" id="IPR015422">
    <property type="entry name" value="PyrdxlP-dep_Trfase_small"/>
</dbReference>
<dbReference type="GO" id="GO:0008483">
    <property type="term" value="F:transaminase activity"/>
    <property type="evidence" value="ECO:0007669"/>
    <property type="project" value="UniProtKB-KW"/>
</dbReference>
<dbReference type="PIRSF" id="PIRSF000390">
    <property type="entry name" value="PLP_StrS"/>
    <property type="match status" value="1"/>
</dbReference>
<dbReference type="RefSeq" id="WP_132689495.1">
    <property type="nucleotide sequence ID" value="NZ_SKBU01000009.1"/>
</dbReference>
<dbReference type="CDD" id="cd00616">
    <property type="entry name" value="AHBA_syn"/>
    <property type="match status" value="1"/>
</dbReference>
<dbReference type="PANTHER" id="PTHR30244:SF39">
    <property type="entry name" value="BLR3650 PROTEIN"/>
    <property type="match status" value="1"/>
</dbReference>
<comment type="caution">
    <text evidence="6">The sequence shown here is derived from an EMBL/GenBank/DDBJ whole genome shotgun (WGS) entry which is preliminary data.</text>
</comment>
<dbReference type="FunFam" id="3.40.640.10:FF:000089">
    <property type="entry name" value="Aminotransferase, DegT/DnrJ/EryC1/StrS family"/>
    <property type="match status" value="1"/>
</dbReference>
<evidence type="ECO:0000313" key="6">
    <source>
        <dbReference type="EMBL" id="TCJ18912.1"/>
    </source>
</evidence>
<dbReference type="PANTHER" id="PTHR30244">
    <property type="entry name" value="TRANSAMINASE"/>
    <property type="match status" value="1"/>
</dbReference>
<accession>A0A4V2NWW2</accession>
<evidence type="ECO:0000256" key="5">
    <source>
        <dbReference type="RuleBase" id="RU004508"/>
    </source>
</evidence>
<dbReference type="GO" id="GO:0030170">
    <property type="term" value="F:pyridoxal phosphate binding"/>
    <property type="evidence" value="ECO:0007669"/>
    <property type="project" value="UniProtKB-ARBA"/>
</dbReference>
<dbReference type="InterPro" id="IPR000653">
    <property type="entry name" value="DegT/StrS_aminotransferase"/>
</dbReference>
<name>A0A4V2NWW2_9ACTN</name>
<dbReference type="InterPro" id="IPR015424">
    <property type="entry name" value="PyrdxlP-dep_Trfase"/>
</dbReference>
<dbReference type="OrthoDB" id="5342089at2"/>
<evidence type="ECO:0000256" key="1">
    <source>
        <dbReference type="ARBA" id="ARBA00022898"/>
    </source>
</evidence>
<keyword evidence="1 4" id="KW-0663">Pyridoxal phosphate</keyword>
<dbReference type="Proteomes" id="UP000295244">
    <property type="component" value="Unassembled WGS sequence"/>
</dbReference>
<dbReference type="Gene3D" id="3.40.640.10">
    <property type="entry name" value="Type I PLP-dependent aspartate aminotransferase-like (Major domain)"/>
    <property type="match status" value="1"/>
</dbReference>
<keyword evidence="7" id="KW-1185">Reference proteome</keyword>
<feature type="active site" description="Proton acceptor" evidence="3">
    <location>
        <position position="177"/>
    </location>
</feature>
<dbReference type="Gene3D" id="3.90.1150.10">
    <property type="entry name" value="Aspartate Aminotransferase, domain 1"/>
    <property type="match status" value="1"/>
</dbReference>